<gene>
    <name evidence="1" type="ORF">Gotri_024510</name>
</gene>
<reference evidence="1 2" key="1">
    <citation type="journal article" date="2019" name="Genome Biol. Evol.">
        <title>Insights into the evolution of the New World diploid cottons (Gossypium, subgenus Houzingenia) based on genome sequencing.</title>
        <authorList>
            <person name="Grover C.E."/>
            <person name="Arick M.A. 2nd"/>
            <person name="Thrash A."/>
            <person name="Conover J.L."/>
            <person name="Sanders W.S."/>
            <person name="Peterson D.G."/>
            <person name="Frelichowski J.E."/>
            <person name="Scheffler J.A."/>
            <person name="Scheffler B.E."/>
            <person name="Wendel J.F."/>
        </authorList>
    </citation>
    <scope>NUCLEOTIDE SEQUENCE [LARGE SCALE GENOMIC DNA]</scope>
    <source>
        <strain evidence="1">8</strain>
        <tissue evidence="1">Leaf</tissue>
    </source>
</reference>
<dbReference type="AlphaFoldDB" id="A0A7J9DMG9"/>
<evidence type="ECO:0000313" key="2">
    <source>
        <dbReference type="Proteomes" id="UP000593568"/>
    </source>
</evidence>
<proteinExistence type="predicted"/>
<dbReference type="EMBL" id="JABEZW010000003">
    <property type="protein sequence ID" value="MBA0761940.1"/>
    <property type="molecule type" value="Genomic_DNA"/>
</dbReference>
<sequence length="33" mass="4062">MPKEEQRRTTERDHTKCLSKCSQFSYSQRIMKQ</sequence>
<dbReference type="Proteomes" id="UP000593568">
    <property type="component" value="Unassembled WGS sequence"/>
</dbReference>
<organism evidence="1 2">
    <name type="scientific">Gossypium trilobum</name>
    <dbReference type="NCBI Taxonomy" id="34281"/>
    <lineage>
        <taxon>Eukaryota</taxon>
        <taxon>Viridiplantae</taxon>
        <taxon>Streptophyta</taxon>
        <taxon>Embryophyta</taxon>
        <taxon>Tracheophyta</taxon>
        <taxon>Spermatophyta</taxon>
        <taxon>Magnoliopsida</taxon>
        <taxon>eudicotyledons</taxon>
        <taxon>Gunneridae</taxon>
        <taxon>Pentapetalae</taxon>
        <taxon>rosids</taxon>
        <taxon>malvids</taxon>
        <taxon>Malvales</taxon>
        <taxon>Malvaceae</taxon>
        <taxon>Malvoideae</taxon>
        <taxon>Gossypium</taxon>
    </lineage>
</organism>
<comment type="caution">
    <text evidence="1">The sequence shown here is derived from an EMBL/GenBank/DDBJ whole genome shotgun (WGS) entry which is preliminary data.</text>
</comment>
<evidence type="ECO:0000313" key="1">
    <source>
        <dbReference type="EMBL" id="MBA0761940.1"/>
    </source>
</evidence>
<accession>A0A7J9DMG9</accession>
<name>A0A7J9DMG9_9ROSI</name>
<keyword evidence="2" id="KW-1185">Reference proteome</keyword>
<protein>
    <submittedName>
        <fullName evidence="1">Uncharacterized protein</fullName>
    </submittedName>
</protein>